<sequence>MRDDLDQKNVRTLRKEHRDACECMRCLRKRGFRKRRGSKWRHGKRMVRDLMNGHLDPDFSLETYRAAGGKNA</sequence>
<evidence type="ECO:0000313" key="2">
    <source>
        <dbReference type="Proteomes" id="UP000198844"/>
    </source>
</evidence>
<dbReference type="Proteomes" id="UP000198844">
    <property type="component" value="Unassembled WGS sequence"/>
</dbReference>
<proteinExistence type="predicted"/>
<dbReference type="AlphaFoldDB" id="A0A1I7EGV3"/>
<organism evidence="1 2">
    <name type="scientific">Paraburkholderia aspalathi</name>
    <dbReference type="NCBI Taxonomy" id="1324617"/>
    <lineage>
        <taxon>Bacteria</taxon>
        <taxon>Pseudomonadati</taxon>
        <taxon>Pseudomonadota</taxon>
        <taxon>Betaproteobacteria</taxon>
        <taxon>Burkholderiales</taxon>
        <taxon>Burkholderiaceae</taxon>
        <taxon>Paraburkholderia</taxon>
    </lineage>
</organism>
<name>A0A1I7EGV3_9BURK</name>
<accession>A0A1I7EGV3</accession>
<dbReference type="EMBL" id="FPBH01000020">
    <property type="protein sequence ID" value="SFU23169.1"/>
    <property type="molecule type" value="Genomic_DNA"/>
</dbReference>
<evidence type="ECO:0000313" key="1">
    <source>
        <dbReference type="EMBL" id="SFU23169.1"/>
    </source>
</evidence>
<reference evidence="1 2" key="1">
    <citation type="submission" date="2016-10" db="EMBL/GenBank/DDBJ databases">
        <authorList>
            <person name="de Groot N.N."/>
        </authorList>
    </citation>
    <scope>NUCLEOTIDE SEQUENCE [LARGE SCALE GENOMIC DNA]</scope>
    <source>
        <strain evidence="1 2">LMG 27731</strain>
    </source>
</reference>
<gene>
    <name evidence="1" type="ORF">SAMN05192563_102045</name>
</gene>
<protein>
    <submittedName>
        <fullName evidence="1">Uncharacterized protein</fullName>
    </submittedName>
</protein>